<name>A0A834NZY3_VESPE</name>
<evidence type="ECO:0000313" key="2">
    <source>
        <dbReference type="Proteomes" id="UP000600918"/>
    </source>
</evidence>
<accession>A0A834NZY3</accession>
<organism evidence="1 2">
    <name type="scientific">Vespula pensylvanica</name>
    <name type="common">Western yellow jacket</name>
    <name type="synonym">Wasp</name>
    <dbReference type="NCBI Taxonomy" id="30213"/>
    <lineage>
        <taxon>Eukaryota</taxon>
        <taxon>Metazoa</taxon>
        <taxon>Ecdysozoa</taxon>
        <taxon>Arthropoda</taxon>
        <taxon>Hexapoda</taxon>
        <taxon>Insecta</taxon>
        <taxon>Pterygota</taxon>
        <taxon>Neoptera</taxon>
        <taxon>Endopterygota</taxon>
        <taxon>Hymenoptera</taxon>
        <taxon>Apocrita</taxon>
        <taxon>Aculeata</taxon>
        <taxon>Vespoidea</taxon>
        <taxon>Vespidae</taxon>
        <taxon>Vespinae</taxon>
        <taxon>Vespula</taxon>
    </lineage>
</organism>
<gene>
    <name evidence="1" type="ORF">H0235_009779</name>
</gene>
<sequence length="198" mass="22864">MSGMFVSNLNSFLVVVDTNIRYYREFNLQNEITYKLERETYAKATQRLREVSLWQCNSVTGLFPKHGESVHSPVKQSLRLNASSLSSGYVLRAIHEQFQQLSGKWLFGNVMFSVDEFQGCTLKTAINVAQLRSVHNVVILNRETWHVDDNSGELADFAGKRNGTWRTLGGTPRKFIDHVRVYDDTTKLQELERYRQLL</sequence>
<keyword evidence="2" id="KW-1185">Reference proteome</keyword>
<dbReference type="AlphaFoldDB" id="A0A834NZY3"/>
<protein>
    <submittedName>
        <fullName evidence="1">Uncharacterized protein</fullName>
    </submittedName>
</protein>
<proteinExistence type="predicted"/>
<dbReference type="EMBL" id="JACSDY010000008">
    <property type="protein sequence ID" value="KAF7421943.1"/>
    <property type="molecule type" value="Genomic_DNA"/>
</dbReference>
<evidence type="ECO:0000313" key="1">
    <source>
        <dbReference type="EMBL" id="KAF7421943.1"/>
    </source>
</evidence>
<comment type="caution">
    <text evidence="1">The sequence shown here is derived from an EMBL/GenBank/DDBJ whole genome shotgun (WGS) entry which is preliminary data.</text>
</comment>
<dbReference type="Proteomes" id="UP000600918">
    <property type="component" value="Unassembled WGS sequence"/>
</dbReference>
<reference evidence="1" key="1">
    <citation type="journal article" date="2020" name="G3 (Bethesda)">
        <title>High-Quality Assemblies for Three Invasive Social Wasps from the &lt;i&gt;Vespula&lt;/i&gt; Genus.</title>
        <authorList>
            <person name="Harrop T.W.R."/>
            <person name="Guhlin J."/>
            <person name="McLaughlin G.M."/>
            <person name="Permina E."/>
            <person name="Stockwell P."/>
            <person name="Gilligan J."/>
            <person name="Le Lec M.F."/>
            <person name="Gruber M.A.M."/>
            <person name="Quinn O."/>
            <person name="Lovegrove M."/>
            <person name="Duncan E.J."/>
            <person name="Remnant E.J."/>
            <person name="Van Eeckhoven J."/>
            <person name="Graham B."/>
            <person name="Knapp R.A."/>
            <person name="Langford K.W."/>
            <person name="Kronenberg Z."/>
            <person name="Press M.O."/>
            <person name="Eacker S.M."/>
            <person name="Wilson-Rankin E.E."/>
            <person name="Purcell J."/>
            <person name="Lester P.J."/>
            <person name="Dearden P.K."/>
        </authorList>
    </citation>
    <scope>NUCLEOTIDE SEQUENCE</scope>
    <source>
        <strain evidence="1">Volc-1</strain>
    </source>
</reference>